<sequence length="249" mass="28583">MFLRVSTIILALCFISCNENPSKFDGEWQCNDGSATIYTFKKVNNNSYIMQWDNDKYITGLVTKNDVFETANEIIAIDSKTNELILPKEWNCQKAVKLILPEENTQDNIAETNVTSEKIASKSVNSTKYLNTKTDINKPTDKTNINYWITDETIVYDCLIRKQEIKEGFKLLTVDFIQLKKATADSQNFFEIVNKNPKLRTFAFTDKTTFLPSDLKFDTLKKYQTNNDEGQVFKISVVNGKIQSLTKTL</sequence>
<dbReference type="Proteomes" id="UP000605013">
    <property type="component" value="Unassembled WGS sequence"/>
</dbReference>
<accession>A0ABS1WKB4</accession>
<protein>
    <recommendedName>
        <fullName evidence="3">Lipoprotein</fullName>
    </recommendedName>
</protein>
<dbReference type="EMBL" id="JAEMEF010000004">
    <property type="protein sequence ID" value="MBL7559564.1"/>
    <property type="molecule type" value="Genomic_DNA"/>
</dbReference>
<gene>
    <name evidence="1" type="ORF">JAO71_07090</name>
</gene>
<organism evidence="1 2">
    <name type="scientific">Olleya sediminilitoris</name>
    <dbReference type="NCBI Taxonomy" id="2795739"/>
    <lineage>
        <taxon>Bacteria</taxon>
        <taxon>Pseudomonadati</taxon>
        <taxon>Bacteroidota</taxon>
        <taxon>Flavobacteriia</taxon>
        <taxon>Flavobacteriales</taxon>
        <taxon>Flavobacteriaceae</taxon>
    </lineage>
</organism>
<keyword evidence="2" id="KW-1185">Reference proteome</keyword>
<name>A0ABS1WKB4_9FLAO</name>
<proteinExistence type="predicted"/>
<reference evidence="1 2" key="1">
    <citation type="submission" date="2020-12" db="EMBL/GenBank/DDBJ databases">
        <title>Olleya sediminilitoris sp. nov., isolated from a tidal flat.</title>
        <authorList>
            <person name="Park S."/>
            <person name="Yoon J.-H."/>
        </authorList>
    </citation>
    <scope>NUCLEOTIDE SEQUENCE [LARGE SCALE GENOMIC DNA]</scope>
    <source>
        <strain evidence="1 2">YSTF-M6</strain>
    </source>
</reference>
<comment type="caution">
    <text evidence="1">The sequence shown here is derived from an EMBL/GenBank/DDBJ whole genome shotgun (WGS) entry which is preliminary data.</text>
</comment>
<evidence type="ECO:0008006" key="3">
    <source>
        <dbReference type="Google" id="ProtNLM"/>
    </source>
</evidence>
<evidence type="ECO:0000313" key="1">
    <source>
        <dbReference type="EMBL" id="MBL7559564.1"/>
    </source>
</evidence>
<dbReference type="RefSeq" id="WP_054851315.1">
    <property type="nucleotide sequence ID" value="NZ_JAEMEF010000004.1"/>
</dbReference>
<evidence type="ECO:0000313" key="2">
    <source>
        <dbReference type="Proteomes" id="UP000605013"/>
    </source>
</evidence>